<gene>
    <name evidence="1" type="ORF">H9Q80_15680</name>
</gene>
<keyword evidence="2" id="KW-1185">Reference proteome</keyword>
<organism evidence="1 2">
    <name type="scientific">[Eubacterium] hominis</name>
    <dbReference type="NCBI Taxonomy" id="2764325"/>
    <lineage>
        <taxon>Bacteria</taxon>
        <taxon>Bacillati</taxon>
        <taxon>Bacillota</taxon>
        <taxon>Erysipelotrichia</taxon>
        <taxon>Erysipelotrichales</taxon>
        <taxon>Erysipelotrichaceae</taxon>
        <taxon>Amedibacillus</taxon>
    </lineage>
</organism>
<dbReference type="EMBL" id="CP060636">
    <property type="protein sequence ID" value="QNM11670.1"/>
    <property type="molecule type" value="Genomic_DNA"/>
</dbReference>
<proteinExistence type="predicted"/>
<evidence type="ECO:0000313" key="2">
    <source>
        <dbReference type="Proteomes" id="UP000515856"/>
    </source>
</evidence>
<accession>A0A7G9GLI8</accession>
<dbReference type="SUPFAM" id="SSF56784">
    <property type="entry name" value="HAD-like"/>
    <property type="match status" value="1"/>
</dbReference>
<dbReference type="AlphaFoldDB" id="A0A7G9GLI8"/>
<dbReference type="Proteomes" id="UP000515856">
    <property type="component" value="Chromosome"/>
</dbReference>
<dbReference type="NCBIfam" id="TIGR01668">
    <property type="entry name" value="YqeG_hyp_ppase"/>
    <property type="match status" value="1"/>
</dbReference>
<dbReference type="Pfam" id="PF00702">
    <property type="entry name" value="Hydrolase"/>
    <property type="match status" value="1"/>
</dbReference>
<reference evidence="1 2" key="1">
    <citation type="submission" date="2020-08" db="EMBL/GenBank/DDBJ databases">
        <authorList>
            <person name="Liu C."/>
            <person name="Sun Q."/>
        </authorList>
    </citation>
    <scope>NUCLEOTIDE SEQUENCE [LARGE SCALE GENOMIC DNA]</scope>
    <source>
        <strain evidence="1 2">NSJ-61</strain>
    </source>
</reference>
<dbReference type="GO" id="GO:0008962">
    <property type="term" value="F:phosphatidylglycerophosphatase activity"/>
    <property type="evidence" value="ECO:0007669"/>
    <property type="project" value="InterPro"/>
</dbReference>
<protein>
    <submittedName>
        <fullName evidence="1">YqeG family HAD IIIA-type phosphatase</fullName>
    </submittedName>
</protein>
<dbReference type="InterPro" id="IPR006549">
    <property type="entry name" value="HAD-SF_hydro_IIIA"/>
</dbReference>
<sequence>MLGLFTPNYYIHRFNALRPAYLKEHGIELLVCDIDNTLVAHDIAVPDQDVLDFLTAIKEAGIQIVFISNNVEERVATFAKGLDIPYYPFALKPLPKTYWKMLKDYKINKKHVAVLGDQLMTDILGANFVGLHTILTAPVVERDLACTKINRKFENMVFKLLKKTKRLTKGVYHE</sequence>
<dbReference type="InterPro" id="IPR010021">
    <property type="entry name" value="PGPP1/Gep4"/>
</dbReference>
<dbReference type="Gene3D" id="3.40.50.1000">
    <property type="entry name" value="HAD superfamily/HAD-like"/>
    <property type="match status" value="1"/>
</dbReference>
<dbReference type="InterPro" id="IPR023214">
    <property type="entry name" value="HAD_sf"/>
</dbReference>
<name>A0A7G9GLI8_9FIRM</name>
<dbReference type="NCBIfam" id="TIGR01662">
    <property type="entry name" value="HAD-SF-IIIA"/>
    <property type="match status" value="1"/>
</dbReference>
<dbReference type="InterPro" id="IPR036412">
    <property type="entry name" value="HAD-like_sf"/>
</dbReference>
<dbReference type="KEGG" id="ehn:H9Q80_15680"/>
<dbReference type="RefSeq" id="WP_117452274.1">
    <property type="nucleotide sequence ID" value="NZ_CP060636.1"/>
</dbReference>
<evidence type="ECO:0000313" key="1">
    <source>
        <dbReference type="EMBL" id="QNM11670.1"/>
    </source>
</evidence>